<evidence type="ECO:0000256" key="3">
    <source>
        <dbReference type="ARBA" id="ARBA00012367"/>
    </source>
</evidence>
<protein>
    <recommendedName>
        <fullName evidence="3">lipoate--protein ligase</fullName>
        <ecNumber evidence="3">6.3.1.20</ecNumber>
    </recommendedName>
</protein>
<evidence type="ECO:0000256" key="1">
    <source>
        <dbReference type="ARBA" id="ARBA00005085"/>
    </source>
</evidence>
<dbReference type="EC" id="6.3.1.20" evidence="3"/>
<dbReference type="InterPro" id="IPR004562">
    <property type="entry name" value="LipoylTrfase_LipoateP_Ligase"/>
</dbReference>
<reference evidence="9" key="2">
    <citation type="submission" date="2020-09" db="EMBL/GenBank/DDBJ databases">
        <authorList>
            <person name="Sun Q."/>
            <person name="Zhou Y."/>
        </authorList>
    </citation>
    <scope>NUCLEOTIDE SEQUENCE</scope>
    <source>
        <strain evidence="9">CGMCC 1.12777</strain>
    </source>
</reference>
<dbReference type="Proteomes" id="UP000656813">
    <property type="component" value="Unassembled WGS sequence"/>
</dbReference>
<comment type="pathway">
    <text evidence="2">Protein modification; protein lipoylation via exogenous pathway; protein N(6)-(lipoyl)lysine from lipoate: step 1/2.</text>
</comment>
<proteinExistence type="predicted"/>
<evidence type="ECO:0000256" key="7">
    <source>
        <dbReference type="ARBA" id="ARBA00048037"/>
    </source>
</evidence>
<evidence type="ECO:0000313" key="9">
    <source>
        <dbReference type="EMBL" id="GGH87474.1"/>
    </source>
</evidence>
<reference evidence="9" key="1">
    <citation type="journal article" date="2014" name="Int. J. Syst. Evol. Microbiol.">
        <title>Complete genome sequence of Corynebacterium casei LMG S-19264T (=DSM 44701T), isolated from a smear-ripened cheese.</title>
        <authorList>
            <consortium name="US DOE Joint Genome Institute (JGI-PGF)"/>
            <person name="Walter F."/>
            <person name="Albersmeier A."/>
            <person name="Kalinowski J."/>
            <person name="Ruckert C."/>
        </authorList>
    </citation>
    <scope>NUCLEOTIDE SEQUENCE</scope>
    <source>
        <strain evidence="9">CGMCC 1.12777</strain>
    </source>
</reference>
<evidence type="ECO:0000256" key="5">
    <source>
        <dbReference type="ARBA" id="ARBA00022741"/>
    </source>
</evidence>
<comment type="pathway">
    <text evidence="1">Protein modification; protein lipoylation via exogenous pathway; protein N(6)-(lipoyl)lysine from lipoate: step 2/2.</text>
</comment>
<keyword evidence="4 9" id="KW-0436">Ligase</keyword>
<dbReference type="SUPFAM" id="SSF82649">
    <property type="entry name" value="SufE/NifU"/>
    <property type="match status" value="1"/>
</dbReference>
<dbReference type="Gene3D" id="3.30.930.10">
    <property type="entry name" value="Bira Bifunctional Protein, Domain 2"/>
    <property type="match status" value="1"/>
</dbReference>
<sequence>MKYIDNQDIMDINLNFAIEEYILTELDINETYLLFYSMTPTVIVGKNQNTVEEINLDYIRKNNVTVARRLSGGGAVYNDEGDLSFSFITKDDGDSFHNYKKFTEPVVRALHQMGVKAELQGRNDLLVDGKKISGNAQFSTRGRMYSHGTLMFDVNLENVAKALNPDAEKYLSKGIKSVRSRVTNIREHLDQDMDIKAFKQALLNSIFGSKEGIDEYKLTDKDWKRIEEIANERYRNWDWVYGKSPKFNVQYKKRFPGAGTVDIRMEVKKGIIEDGVIFGDFFGVGDVSDVLNLLKGARFEYEEVDAKLSSIDVGHYFGKITKENLLDLMF</sequence>
<comment type="catalytic activity">
    <reaction evidence="7">
        <text>L-lysyl-[lipoyl-carrier protein] + (R)-lipoate + ATP = N(6)-[(R)-lipoyl]-L-lysyl-[lipoyl-carrier protein] + AMP + diphosphate + H(+)</text>
        <dbReference type="Rhea" id="RHEA:49288"/>
        <dbReference type="Rhea" id="RHEA-COMP:10500"/>
        <dbReference type="Rhea" id="RHEA-COMP:10502"/>
        <dbReference type="ChEBI" id="CHEBI:15378"/>
        <dbReference type="ChEBI" id="CHEBI:29969"/>
        <dbReference type="ChEBI" id="CHEBI:30616"/>
        <dbReference type="ChEBI" id="CHEBI:33019"/>
        <dbReference type="ChEBI" id="CHEBI:83088"/>
        <dbReference type="ChEBI" id="CHEBI:83099"/>
        <dbReference type="ChEBI" id="CHEBI:456215"/>
        <dbReference type="EC" id="6.3.1.20"/>
    </reaction>
</comment>
<dbReference type="Pfam" id="PF10437">
    <property type="entry name" value="Lip_prot_lig_C"/>
    <property type="match status" value="1"/>
</dbReference>
<comment type="caution">
    <text evidence="9">The sequence shown here is derived from an EMBL/GenBank/DDBJ whole genome shotgun (WGS) entry which is preliminary data.</text>
</comment>
<feature type="domain" description="BPL/LPL catalytic" evidence="8">
    <location>
        <begin position="27"/>
        <end position="214"/>
    </location>
</feature>
<dbReference type="CDD" id="cd16443">
    <property type="entry name" value="LplA"/>
    <property type="match status" value="1"/>
</dbReference>
<dbReference type="Gene3D" id="3.30.390.50">
    <property type="entry name" value="CO dehydrogenase flavoprotein, C-terminal domain"/>
    <property type="match status" value="1"/>
</dbReference>
<dbReference type="EMBL" id="BMFV01000039">
    <property type="protein sequence ID" value="GGH87474.1"/>
    <property type="molecule type" value="Genomic_DNA"/>
</dbReference>
<dbReference type="FunFam" id="3.30.930.10:FF:000072">
    <property type="entry name" value="Lipoate--protein ligase"/>
    <property type="match status" value="1"/>
</dbReference>
<keyword evidence="10" id="KW-1185">Reference proteome</keyword>
<dbReference type="UniPathway" id="UPA00537">
    <property type="reaction ID" value="UER00594"/>
</dbReference>
<organism evidence="9 10">
    <name type="scientific">Pullulanibacillus pueri</name>
    <dbReference type="NCBI Taxonomy" id="1437324"/>
    <lineage>
        <taxon>Bacteria</taxon>
        <taxon>Bacillati</taxon>
        <taxon>Bacillota</taxon>
        <taxon>Bacilli</taxon>
        <taxon>Bacillales</taxon>
        <taxon>Sporolactobacillaceae</taxon>
        <taxon>Pullulanibacillus</taxon>
    </lineage>
</organism>
<dbReference type="PANTHER" id="PTHR12561">
    <property type="entry name" value="LIPOATE-PROTEIN LIGASE"/>
    <property type="match status" value="1"/>
</dbReference>
<evidence type="ECO:0000256" key="6">
    <source>
        <dbReference type="ARBA" id="ARBA00022840"/>
    </source>
</evidence>
<keyword evidence="5" id="KW-0547">Nucleotide-binding</keyword>
<dbReference type="InterPro" id="IPR004143">
    <property type="entry name" value="BPL_LPL_catalytic"/>
</dbReference>
<dbReference type="NCBIfam" id="TIGR00545">
    <property type="entry name" value="lipoyltrans"/>
    <property type="match status" value="1"/>
</dbReference>
<dbReference type="GO" id="GO:0009249">
    <property type="term" value="P:protein lipoylation"/>
    <property type="evidence" value="ECO:0007669"/>
    <property type="project" value="InterPro"/>
</dbReference>
<dbReference type="Pfam" id="PF21948">
    <property type="entry name" value="LplA-B_cat"/>
    <property type="match status" value="1"/>
</dbReference>
<dbReference type="SUPFAM" id="SSF55681">
    <property type="entry name" value="Class II aaRS and biotin synthetases"/>
    <property type="match status" value="1"/>
</dbReference>
<evidence type="ECO:0000256" key="4">
    <source>
        <dbReference type="ARBA" id="ARBA00022598"/>
    </source>
</evidence>
<evidence type="ECO:0000313" key="10">
    <source>
        <dbReference type="Proteomes" id="UP000656813"/>
    </source>
</evidence>
<dbReference type="PROSITE" id="PS51733">
    <property type="entry name" value="BPL_LPL_CATALYTIC"/>
    <property type="match status" value="1"/>
</dbReference>
<dbReference type="PANTHER" id="PTHR12561:SF3">
    <property type="entry name" value="LIPOYLTRANSFERASE 1, MITOCHONDRIAL"/>
    <property type="match status" value="1"/>
</dbReference>
<dbReference type="GO" id="GO:0017118">
    <property type="term" value="F:lipoyltransferase activity"/>
    <property type="evidence" value="ECO:0007669"/>
    <property type="project" value="TreeGrafter"/>
</dbReference>
<accession>A0A8J2ZZB8</accession>
<evidence type="ECO:0000256" key="2">
    <source>
        <dbReference type="ARBA" id="ARBA00005124"/>
    </source>
</evidence>
<dbReference type="AlphaFoldDB" id="A0A8J2ZZB8"/>
<dbReference type="InterPro" id="IPR019491">
    <property type="entry name" value="Lipoate_protein_ligase_C"/>
</dbReference>
<keyword evidence="6" id="KW-0067">ATP-binding</keyword>
<dbReference type="GO" id="GO:0005524">
    <property type="term" value="F:ATP binding"/>
    <property type="evidence" value="ECO:0007669"/>
    <property type="project" value="UniProtKB-KW"/>
</dbReference>
<gene>
    <name evidence="9" type="primary">lplJ</name>
    <name evidence="9" type="ORF">GCM10007096_37580</name>
</gene>
<dbReference type="RefSeq" id="WP_188498917.1">
    <property type="nucleotide sequence ID" value="NZ_BMFV01000039.1"/>
</dbReference>
<evidence type="ECO:0000259" key="8">
    <source>
        <dbReference type="PROSITE" id="PS51733"/>
    </source>
</evidence>
<dbReference type="GO" id="GO:0016979">
    <property type="term" value="F:lipoate-protein ligase activity"/>
    <property type="evidence" value="ECO:0007669"/>
    <property type="project" value="UniProtKB-EC"/>
</dbReference>
<name>A0A8J2ZZB8_9BACL</name>
<dbReference type="InterPro" id="IPR045864">
    <property type="entry name" value="aa-tRNA-synth_II/BPL/LPL"/>
</dbReference>
<dbReference type="GO" id="GO:0005737">
    <property type="term" value="C:cytoplasm"/>
    <property type="evidence" value="ECO:0007669"/>
    <property type="project" value="TreeGrafter"/>
</dbReference>